<dbReference type="PATRIC" id="fig|1122247.3.peg.2363"/>
<dbReference type="AlphaFoldDB" id="K5BB90"/>
<evidence type="ECO:0000313" key="1">
    <source>
        <dbReference type="EMBL" id="EKF23575.1"/>
    </source>
</evidence>
<dbReference type="Proteomes" id="UP000006265">
    <property type="component" value="Unassembled WGS sequence"/>
</dbReference>
<proteinExistence type="predicted"/>
<evidence type="ECO:0000313" key="2">
    <source>
        <dbReference type="Proteomes" id="UP000006265"/>
    </source>
</evidence>
<name>K5BB90_MYCHD</name>
<sequence>MPPVPPITVPVAPIAEAVPGLPLLPTSIPVPTDLVCVDTAWASKSPTGEVIPTPPVADRRDGE</sequence>
<keyword evidence="2" id="KW-1185">Reference proteome</keyword>
<organism evidence="1 2">
    <name type="scientific">Mycolicibacterium hassiacum (strain DSM 44199 / CIP 105218 / JCM 12690 / 3849)</name>
    <name type="common">Mycobacterium hassiacum</name>
    <dbReference type="NCBI Taxonomy" id="1122247"/>
    <lineage>
        <taxon>Bacteria</taxon>
        <taxon>Bacillati</taxon>
        <taxon>Actinomycetota</taxon>
        <taxon>Actinomycetes</taxon>
        <taxon>Mycobacteriales</taxon>
        <taxon>Mycobacteriaceae</taxon>
        <taxon>Mycolicibacterium</taxon>
    </lineage>
</organism>
<gene>
    <name evidence="1" type="ORF">C731_2461</name>
</gene>
<accession>K5BB90</accession>
<reference evidence="1 2" key="1">
    <citation type="journal article" date="2012" name="J. Bacteriol.">
        <title>Genome sequence of Mycobacterium hassiacum DSM 44199, a rare source of heat-stable mycobacterial proteins.</title>
        <authorList>
            <person name="Tiago I."/>
            <person name="Maranha A."/>
            <person name="Mendes V."/>
            <person name="Alarico S."/>
            <person name="Moynihan P.J."/>
            <person name="Clarke A.J."/>
            <person name="Macedo-Ribeiro S."/>
            <person name="Pereira P.J."/>
            <person name="Empadinhas N."/>
        </authorList>
    </citation>
    <scope>NUCLEOTIDE SEQUENCE [LARGE SCALE GENOMIC DNA]</scope>
    <source>
        <strain evidence="2">DSM 44199 / CIP 105218 / JCM 12690 / 3849</strain>
    </source>
</reference>
<protein>
    <submittedName>
        <fullName evidence="1">Uncharacterized protein</fullName>
    </submittedName>
</protein>
<dbReference type="EMBL" id="AMRA01000064">
    <property type="protein sequence ID" value="EKF23575.1"/>
    <property type="molecule type" value="Genomic_DNA"/>
</dbReference>
<comment type="caution">
    <text evidence="1">The sequence shown here is derived from an EMBL/GenBank/DDBJ whole genome shotgun (WGS) entry which is preliminary data.</text>
</comment>